<dbReference type="Gene3D" id="3.40.50.150">
    <property type="entry name" value="Vaccinia Virus protein VP39"/>
    <property type="match status" value="1"/>
</dbReference>
<dbReference type="PANTHER" id="PTHR40036">
    <property type="entry name" value="MACROCIN O-METHYLTRANSFERASE"/>
    <property type="match status" value="1"/>
</dbReference>
<name>A0ABW8KH97_9GAMM</name>
<comment type="caution">
    <text evidence="1">The sequence shown here is derived from an EMBL/GenBank/DDBJ whole genome shotgun (WGS) entry which is preliminary data.</text>
</comment>
<organism evidence="1 2">
    <name type="scientific">Dyella agri</name>
    <dbReference type="NCBI Taxonomy" id="1926869"/>
    <lineage>
        <taxon>Bacteria</taxon>
        <taxon>Pseudomonadati</taxon>
        <taxon>Pseudomonadota</taxon>
        <taxon>Gammaproteobacteria</taxon>
        <taxon>Lysobacterales</taxon>
        <taxon>Rhodanobacteraceae</taxon>
        <taxon>Dyella</taxon>
    </lineage>
</organism>
<dbReference type="RefSeq" id="WP_404538031.1">
    <property type="nucleotide sequence ID" value="NZ_JADIKL010000004.1"/>
</dbReference>
<keyword evidence="1" id="KW-0808">Transferase</keyword>
<protein>
    <submittedName>
        <fullName evidence="1">Class I SAM-dependent methyltransferase</fullName>
    </submittedName>
</protein>
<dbReference type="InterPro" id="IPR008884">
    <property type="entry name" value="TylF_MeTrfase"/>
</dbReference>
<sequence length="256" mass="28432">MERTVAQSVEALFDPNSYPIEMITGRDIGAGYMRGCGLEFWGLYPRLESDPIFAKALAAAWARGSLLHPHKLANLYLMVRYGMKDDRSNIFEFGSYMGGSAVFMGSILKALGRKGAVYAFDTFEGMPETDPIRDHHRAGDFADAGYQELLGYIEEHGLAPYVKPVKGLFDLTLPAMLPTIGDVGLIHIDCDIYEPIKYLVNTTFPKLSTGTYVVFDDPLFSSCLGAFDAVQESVIRGFELTAEQVYPHLVFRYPAL</sequence>
<dbReference type="InterPro" id="IPR029063">
    <property type="entry name" value="SAM-dependent_MTases_sf"/>
</dbReference>
<keyword evidence="2" id="KW-1185">Reference proteome</keyword>
<dbReference type="SUPFAM" id="SSF53335">
    <property type="entry name" value="S-adenosyl-L-methionine-dependent methyltransferases"/>
    <property type="match status" value="1"/>
</dbReference>
<gene>
    <name evidence="1" type="ORF">ISP14_08325</name>
</gene>
<accession>A0ABW8KH97</accession>
<dbReference type="EMBL" id="JADIKL010000004">
    <property type="protein sequence ID" value="MFK2930796.1"/>
    <property type="molecule type" value="Genomic_DNA"/>
</dbReference>
<evidence type="ECO:0000313" key="1">
    <source>
        <dbReference type="EMBL" id="MFK2930796.1"/>
    </source>
</evidence>
<dbReference type="PANTHER" id="PTHR40036:SF1">
    <property type="entry name" value="MACROCIN O-METHYLTRANSFERASE"/>
    <property type="match status" value="1"/>
</dbReference>
<proteinExistence type="predicted"/>
<dbReference type="GO" id="GO:0008168">
    <property type="term" value="F:methyltransferase activity"/>
    <property type="evidence" value="ECO:0007669"/>
    <property type="project" value="UniProtKB-KW"/>
</dbReference>
<evidence type="ECO:0000313" key="2">
    <source>
        <dbReference type="Proteomes" id="UP001620397"/>
    </source>
</evidence>
<dbReference type="Pfam" id="PF05711">
    <property type="entry name" value="TylF"/>
    <property type="match status" value="1"/>
</dbReference>
<dbReference type="GO" id="GO:0032259">
    <property type="term" value="P:methylation"/>
    <property type="evidence" value="ECO:0007669"/>
    <property type="project" value="UniProtKB-KW"/>
</dbReference>
<dbReference type="Proteomes" id="UP001620397">
    <property type="component" value="Unassembled WGS sequence"/>
</dbReference>
<reference evidence="1 2" key="1">
    <citation type="submission" date="2020-10" db="EMBL/GenBank/DDBJ databases">
        <title>Phylogeny of dyella-like bacteria.</title>
        <authorList>
            <person name="Fu J."/>
        </authorList>
    </citation>
    <scope>NUCLEOTIDE SEQUENCE [LARGE SCALE GENOMIC DNA]</scope>
    <source>
        <strain evidence="1 2">DKC-1</strain>
    </source>
</reference>
<keyword evidence="1" id="KW-0489">Methyltransferase</keyword>